<dbReference type="Proteomes" id="UP001303115">
    <property type="component" value="Unassembled WGS sequence"/>
</dbReference>
<keyword evidence="9" id="KW-1185">Reference proteome</keyword>
<dbReference type="PANTHER" id="PTHR47840">
    <property type="entry name" value="ZN(II)2CYS6 TRANSCRIPTION FACTOR (EUROFUNG)-RELATED"/>
    <property type="match status" value="1"/>
</dbReference>
<dbReference type="GO" id="GO:0008270">
    <property type="term" value="F:zinc ion binding"/>
    <property type="evidence" value="ECO:0007669"/>
    <property type="project" value="InterPro"/>
</dbReference>
<dbReference type="SMART" id="SM00066">
    <property type="entry name" value="GAL4"/>
    <property type="match status" value="1"/>
</dbReference>
<organism evidence="8 9">
    <name type="scientific">Parachaetomium inaequale</name>
    <dbReference type="NCBI Taxonomy" id="2588326"/>
    <lineage>
        <taxon>Eukaryota</taxon>
        <taxon>Fungi</taxon>
        <taxon>Dikarya</taxon>
        <taxon>Ascomycota</taxon>
        <taxon>Pezizomycotina</taxon>
        <taxon>Sordariomycetes</taxon>
        <taxon>Sordariomycetidae</taxon>
        <taxon>Sordariales</taxon>
        <taxon>Chaetomiaceae</taxon>
        <taxon>Parachaetomium</taxon>
    </lineage>
</organism>
<dbReference type="AlphaFoldDB" id="A0AAN6PHB4"/>
<keyword evidence="4" id="KW-0539">Nucleus</keyword>
<evidence type="ECO:0000256" key="2">
    <source>
        <dbReference type="ARBA" id="ARBA00023015"/>
    </source>
</evidence>
<evidence type="ECO:0000256" key="6">
    <source>
        <dbReference type="SAM" id="Phobius"/>
    </source>
</evidence>
<dbReference type="PANTHER" id="PTHR47840:SF1">
    <property type="entry name" value="ZN(II)2CYS6 TRANSCRIPTION FACTOR (EUROFUNG)"/>
    <property type="match status" value="1"/>
</dbReference>
<evidence type="ECO:0000313" key="9">
    <source>
        <dbReference type="Proteomes" id="UP001303115"/>
    </source>
</evidence>
<protein>
    <recommendedName>
        <fullName evidence="7">Zn(2)-C6 fungal-type domain-containing protein</fullName>
    </recommendedName>
</protein>
<reference evidence="9" key="1">
    <citation type="journal article" date="2023" name="Mol. Phylogenet. Evol.">
        <title>Genome-scale phylogeny and comparative genomics of the fungal order Sordariales.</title>
        <authorList>
            <person name="Hensen N."/>
            <person name="Bonometti L."/>
            <person name="Westerberg I."/>
            <person name="Brannstrom I.O."/>
            <person name="Guillou S."/>
            <person name="Cros-Aarteil S."/>
            <person name="Calhoun S."/>
            <person name="Haridas S."/>
            <person name="Kuo A."/>
            <person name="Mondo S."/>
            <person name="Pangilinan J."/>
            <person name="Riley R."/>
            <person name="LaButti K."/>
            <person name="Andreopoulos B."/>
            <person name="Lipzen A."/>
            <person name="Chen C."/>
            <person name="Yan M."/>
            <person name="Daum C."/>
            <person name="Ng V."/>
            <person name="Clum A."/>
            <person name="Steindorff A."/>
            <person name="Ohm R.A."/>
            <person name="Martin F."/>
            <person name="Silar P."/>
            <person name="Natvig D.O."/>
            <person name="Lalanne C."/>
            <person name="Gautier V."/>
            <person name="Ament-Velasquez S.L."/>
            <person name="Kruys A."/>
            <person name="Hutchinson M.I."/>
            <person name="Powell A.J."/>
            <person name="Barry K."/>
            <person name="Miller A.N."/>
            <person name="Grigoriev I.V."/>
            <person name="Debuchy R."/>
            <person name="Gladieux P."/>
            <person name="Hiltunen Thoren M."/>
            <person name="Johannesson H."/>
        </authorList>
    </citation>
    <scope>NUCLEOTIDE SEQUENCE [LARGE SCALE GENOMIC DNA]</scope>
    <source>
        <strain evidence="9">CBS 284.82</strain>
    </source>
</reference>
<keyword evidence="6" id="KW-0472">Membrane</keyword>
<dbReference type="GO" id="GO:0000981">
    <property type="term" value="F:DNA-binding transcription factor activity, RNA polymerase II-specific"/>
    <property type="evidence" value="ECO:0007669"/>
    <property type="project" value="InterPro"/>
</dbReference>
<feature type="region of interest" description="Disordered" evidence="5">
    <location>
        <begin position="302"/>
        <end position="323"/>
    </location>
</feature>
<feature type="domain" description="Zn(2)-C6 fungal-type" evidence="7">
    <location>
        <begin position="34"/>
        <end position="67"/>
    </location>
</feature>
<dbReference type="InterPro" id="IPR036864">
    <property type="entry name" value="Zn2-C6_fun-type_DNA-bd_sf"/>
</dbReference>
<feature type="region of interest" description="Disordered" evidence="5">
    <location>
        <begin position="1"/>
        <end position="26"/>
    </location>
</feature>
<dbReference type="GO" id="GO:0003677">
    <property type="term" value="F:DNA binding"/>
    <property type="evidence" value="ECO:0007669"/>
    <property type="project" value="InterPro"/>
</dbReference>
<dbReference type="GO" id="GO:0006351">
    <property type="term" value="P:DNA-templated transcription"/>
    <property type="evidence" value="ECO:0007669"/>
    <property type="project" value="InterPro"/>
</dbReference>
<sequence>MADTNPHTCESPDTLLAEPEAGRPRKKVRKGTRSCWECKRRKVRCVFATPADTLCNPCKRRRTACISQEFPDKPETALDNVNGKQAEVHDRLDRVEALVKTLVEQMTRDANTSSGILVNPTPLSRPLTPATSITWVRDLTRGPTKYDELSRKLSAAWPSQRELDLLLNTHTGTSGSLLLKAAGVPNSRPMPLQDVLRLPPPGSHPVLIARKLLLLSIVLQGAVSGSSMEDRKGLRTSCNDIMSRAAEAASLVTGNDELAGSIEGIECVMMESLYHDLAGNLRQAWVAIRRAITMAQMMGLHRGTDMDADPPSPETPHSESQTPINPEQMWIRLVQADRYASLLLGLPHGSSDDVFASPRALESCTPVERIRRLDCLAAGRILQRTAADIKDYATTREIDELLQKAAACLPPQWWLTPDFAASRTEHDDTSTAAATDGTTLMDQLVHFHMVARLHLPYLLQTASTTANDDMDGGSSTNNDNNHDHHTYSKITAVTATREMLARFVAFRSRVSPGTYCRGMDFFAFVAAATLCVVHVEGWCWRRRRRRDRQQFRNDRNTADNHGFGHLDLLAHQRPSDRGLAERALACIEHVARVNEDAATAEIVAVLGRLLAVEEDAANGGMYRTGCCLSSFQGAPPGGGGEVGKVVDGGRVICVYIPHFGTVEIEREESELFAQETAGGGEGWALEGVDMAFEDLVGGLEEPGVGADEQWAGWVGNGSW</sequence>
<evidence type="ECO:0000256" key="1">
    <source>
        <dbReference type="ARBA" id="ARBA00022723"/>
    </source>
</evidence>
<dbReference type="SMART" id="SM00906">
    <property type="entry name" value="Fungal_trans"/>
    <property type="match status" value="1"/>
</dbReference>
<keyword evidence="1" id="KW-0479">Metal-binding</keyword>
<dbReference type="InterPro" id="IPR007219">
    <property type="entry name" value="XnlR_reg_dom"/>
</dbReference>
<evidence type="ECO:0000256" key="5">
    <source>
        <dbReference type="SAM" id="MobiDB-lite"/>
    </source>
</evidence>
<dbReference type="PROSITE" id="PS50048">
    <property type="entry name" value="ZN2_CY6_FUNGAL_2"/>
    <property type="match status" value="1"/>
</dbReference>
<comment type="caution">
    <text evidence="8">The sequence shown here is derived from an EMBL/GenBank/DDBJ whole genome shotgun (WGS) entry which is preliminary data.</text>
</comment>
<keyword evidence="6" id="KW-1133">Transmembrane helix</keyword>
<dbReference type="SUPFAM" id="SSF57701">
    <property type="entry name" value="Zn2/Cys6 DNA-binding domain"/>
    <property type="match status" value="1"/>
</dbReference>
<dbReference type="PROSITE" id="PS00463">
    <property type="entry name" value="ZN2_CY6_FUNGAL_1"/>
    <property type="match status" value="1"/>
</dbReference>
<evidence type="ECO:0000313" key="8">
    <source>
        <dbReference type="EMBL" id="KAK4040020.1"/>
    </source>
</evidence>
<accession>A0AAN6PHB4</accession>
<keyword evidence="2" id="KW-0805">Transcription regulation</keyword>
<keyword evidence="6" id="KW-0812">Transmembrane</keyword>
<keyword evidence="3" id="KW-0804">Transcription</keyword>
<gene>
    <name evidence="8" type="ORF">C8A01DRAFT_16063</name>
</gene>
<dbReference type="InterPro" id="IPR001138">
    <property type="entry name" value="Zn2Cys6_DnaBD"/>
</dbReference>
<dbReference type="Gene3D" id="4.10.240.10">
    <property type="entry name" value="Zn(2)-C6 fungal-type DNA-binding domain"/>
    <property type="match status" value="1"/>
</dbReference>
<dbReference type="CDD" id="cd00067">
    <property type="entry name" value="GAL4"/>
    <property type="match status" value="1"/>
</dbReference>
<name>A0AAN6PHB4_9PEZI</name>
<proteinExistence type="predicted"/>
<feature type="transmembrane region" description="Helical" evidence="6">
    <location>
        <begin position="521"/>
        <end position="540"/>
    </location>
</feature>
<dbReference type="CDD" id="cd12148">
    <property type="entry name" value="fungal_TF_MHR"/>
    <property type="match status" value="1"/>
</dbReference>
<evidence type="ECO:0000256" key="3">
    <source>
        <dbReference type="ARBA" id="ARBA00023163"/>
    </source>
</evidence>
<dbReference type="EMBL" id="MU854386">
    <property type="protein sequence ID" value="KAK4040020.1"/>
    <property type="molecule type" value="Genomic_DNA"/>
</dbReference>
<evidence type="ECO:0000259" key="7">
    <source>
        <dbReference type="PROSITE" id="PS50048"/>
    </source>
</evidence>
<evidence type="ECO:0000256" key="4">
    <source>
        <dbReference type="ARBA" id="ARBA00023242"/>
    </source>
</evidence>